<reference evidence="3" key="1">
    <citation type="submission" date="2010-07" db="EMBL/GenBank/DDBJ databases">
        <title>The genome sequence of Gaeumannomyces graminis var. tritici strain R3-111a-1.</title>
        <authorList>
            <consortium name="The Broad Institute Genome Sequencing Platform"/>
            <person name="Ma L.-J."/>
            <person name="Dead R."/>
            <person name="Young S."/>
            <person name="Zeng Q."/>
            <person name="Koehrsen M."/>
            <person name="Alvarado L."/>
            <person name="Berlin A."/>
            <person name="Chapman S.B."/>
            <person name="Chen Z."/>
            <person name="Freedman E."/>
            <person name="Gellesch M."/>
            <person name="Goldberg J."/>
            <person name="Griggs A."/>
            <person name="Gujja S."/>
            <person name="Heilman E.R."/>
            <person name="Heiman D."/>
            <person name="Hepburn T."/>
            <person name="Howarth C."/>
            <person name="Jen D."/>
            <person name="Larson L."/>
            <person name="Mehta T."/>
            <person name="Neiman D."/>
            <person name="Pearson M."/>
            <person name="Roberts A."/>
            <person name="Saif S."/>
            <person name="Shea T."/>
            <person name="Shenoy N."/>
            <person name="Sisk P."/>
            <person name="Stolte C."/>
            <person name="Sykes S."/>
            <person name="Walk T."/>
            <person name="White J."/>
            <person name="Yandava C."/>
            <person name="Haas B."/>
            <person name="Nusbaum C."/>
            <person name="Birren B."/>
        </authorList>
    </citation>
    <scope>NUCLEOTIDE SEQUENCE [LARGE SCALE GENOMIC DNA]</scope>
    <source>
        <strain evidence="3">R3-111a-1</strain>
    </source>
</reference>
<dbReference type="Proteomes" id="UP000006039">
    <property type="component" value="Unassembled WGS sequence"/>
</dbReference>
<keyword evidence="3" id="KW-1185">Reference proteome</keyword>
<reference evidence="1" key="3">
    <citation type="submission" date="2010-09" db="EMBL/GenBank/DDBJ databases">
        <title>Annotation of Gaeumannomyces graminis var. tritici R3-111a-1.</title>
        <authorList>
            <consortium name="The Broad Institute Genome Sequencing Platform"/>
            <person name="Ma L.-J."/>
            <person name="Dead R."/>
            <person name="Young S.K."/>
            <person name="Zeng Q."/>
            <person name="Gargeya S."/>
            <person name="Fitzgerald M."/>
            <person name="Haas B."/>
            <person name="Abouelleil A."/>
            <person name="Alvarado L."/>
            <person name="Arachchi H.M."/>
            <person name="Berlin A."/>
            <person name="Brown A."/>
            <person name="Chapman S.B."/>
            <person name="Chen Z."/>
            <person name="Dunbar C."/>
            <person name="Freedman E."/>
            <person name="Gearin G."/>
            <person name="Gellesch M."/>
            <person name="Goldberg J."/>
            <person name="Griggs A."/>
            <person name="Gujja S."/>
            <person name="Heiman D."/>
            <person name="Howarth C."/>
            <person name="Larson L."/>
            <person name="Lui A."/>
            <person name="MacDonald P.J.P."/>
            <person name="Mehta T."/>
            <person name="Montmayeur A."/>
            <person name="Murphy C."/>
            <person name="Neiman D."/>
            <person name="Pearson M."/>
            <person name="Priest M."/>
            <person name="Roberts A."/>
            <person name="Saif S."/>
            <person name="Shea T."/>
            <person name="Shenoy N."/>
            <person name="Sisk P."/>
            <person name="Stolte C."/>
            <person name="Sykes S."/>
            <person name="Yandava C."/>
            <person name="Wortman J."/>
            <person name="Nusbaum C."/>
            <person name="Birren B."/>
        </authorList>
    </citation>
    <scope>NUCLEOTIDE SEQUENCE</scope>
    <source>
        <strain evidence="1">R3-111a-1</strain>
    </source>
</reference>
<evidence type="ECO:0000313" key="2">
    <source>
        <dbReference type="EnsemblFungi" id="EJT73839"/>
    </source>
</evidence>
<dbReference type="RefSeq" id="XP_009223783.1">
    <property type="nucleotide sequence ID" value="XM_009225519.1"/>
</dbReference>
<accession>J3P2E7</accession>
<evidence type="ECO:0000313" key="1">
    <source>
        <dbReference type="EMBL" id="EJT73839.1"/>
    </source>
</evidence>
<dbReference type="EnsemblFungi" id="EJT73839">
    <property type="protein sequence ID" value="EJT73839"/>
    <property type="gene ID" value="GGTG_07694"/>
</dbReference>
<organism evidence="1">
    <name type="scientific">Gaeumannomyces tritici (strain R3-111a-1)</name>
    <name type="common">Wheat and barley take-all root rot fungus</name>
    <name type="synonym">Gaeumannomyces graminis var. tritici</name>
    <dbReference type="NCBI Taxonomy" id="644352"/>
    <lineage>
        <taxon>Eukaryota</taxon>
        <taxon>Fungi</taxon>
        <taxon>Dikarya</taxon>
        <taxon>Ascomycota</taxon>
        <taxon>Pezizomycotina</taxon>
        <taxon>Sordariomycetes</taxon>
        <taxon>Sordariomycetidae</taxon>
        <taxon>Magnaporthales</taxon>
        <taxon>Magnaporthaceae</taxon>
        <taxon>Gaeumannomyces</taxon>
    </lineage>
</organism>
<dbReference type="EMBL" id="GL385398">
    <property type="protein sequence ID" value="EJT73839.1"/>
    <property type="molecule type" value="Genomic_DNA"/>
</dbReference>
<sequence>MPVDYSMILNASEAGEQSGERADGLVQRLRLSRALAAAATALRVVEERVWGEKAKTGVLVAARLEQTLLVSGRRAENGAFVREAGVTIGLPGSG</sequence>
<evidence type="ECO:0000313" key="3">
    <source>
        <dbReference type="Proteomes" id="UP000006039"/>
    </source>
</evidence>
<dbReference type="GeneID" id="20348152"/>
<dbReference type="VEuPathDB" id="FungiDB:GGTG_07694"/>
<reference evidence="2" key="4">
    <citation type="journal article" date="2015" name="G3 (Bethesda)">
        <title>Genome sequences of three phytopathogenic species of the Magnaporthaceae family of fungi.</title>
        <authorList>
            <person name="Okagaki L.H."/>
            <person name="Nunes C.C."/>
            <person name="Sailsbery J."/>
            <person name="Clay B."/>
            <person name="Brown D."/>
            <person name="John T."/>
            <person name="Oh Y."/>
            <person name="Young N."/>
            <person name="Fitzgerald M."/>
            <person name="Haas B.J."/>
            <person name="Zeng Q."/>
            <person name="Young S."/>
            <person name="Adiconis X."/>
            <person name="Fan L."/>
            <person name="Levin J.Z."/>
            <person name="Mitchell T.K."/>
            <person name="Okubara P.A."/>
            <person name="Farman M.L."/>
            <person name="Kohn L.M."/>
            <person name="Birren B."/>
            <person name="Ma L.-J."/>
            <person name="Dean R.A."/>
        </authorList>
    </citation>
    <scope>NUCLEOTIDE SEQUENCE</scope>
    <source>
        <strain evidence="2">R3-111a-1</strain>
    </source>
</reference>
<reference evidence="2" key="5">
    <citation type="submission" date="2018-04" db="UniProtKB">
        <authorList>
            <consortium name="EnsemblFungi"/>
        </authorList>
    </citation>
    <scope>IDENTIFICATION</scope>
    <source>
        <strain evidence="2">R3-111a-1</strain>
    </source>
</reference>
<protein>
    <submittedName>
        <fullName evidence="1 2">Uncharacterized protein</fullName>
    </submittedName>
</protein>
<proteinExistence type="predicted"/>
<gene>
    <name evidence="2" type="primary">20348152</name>
    <name evidence="1" type="ORF">GGTG_07694</name>
</gene>
<dbReference type="AlphaFoldDB" id="J3P2E7"/>
<reference evidence="1" key="2">
    <citation type="submission" date="2010-07" db="EMBL/GenBank/DDBJ databases">
        <authorList>
            <consortium name="The Broad Institute Genome Sequencing Platform"/>
            <consortium name="Broad Institute Genome Sequencing Center for Infectious Disease"/>
            <person name="Ma L.-J."/>
            <person name="Dead R."/>
            <person name="Young S."/>
            <person name="Zeng Q."/>
            <person name="Koehrsen M."/>
            <person name="Alvarado L."/>
            <person name="Berlin A."/>
            <person name="Chapman S.B."/>
            <person name="Chen Z."/>
            <person name="Freedman E."/>
            <person name="Gellesch M."/>
            <person name="Goldberg J."/>
            <person name="Griggs A."/>
            <person name="Gujja S."/>
            <person name="Heilman E.R."/>
            <person name="Heiman D."/>
            <person name="Hepburn T."/>
            <person name="Howarth C."/>
            <person name="Jen D."/>
            <person name="Larson L."/>
            <person name="Mehta T."/>
            <person name="Neiman D."/>
            <person name="Pearson M."/>
            <person name="Roberts A."/>
            <person name="Saif S."/>
            <person name="Shea T."/>
            <person name="Shenoy N."/>
            <person name="Sisk P."/>
            <person name="Stolte C."/>
            <person name="Sykes S."/>
            <person name="Walk T."/>
            <person name="White J."/>
            <person name="Yandava C."/>
            <person name="Haas B."/>
            <person name="Nusbaum C."/>
            <person name="Birren B."/>
        </authorList>
    </citation>
    <scope>NUCLEOTIDE SEQUENCE</scope>
    <source>
        <strain evidence="1">R3-111a-1</strain>
    </source>
</reference>
<name>J3P2E7_GAET3</name>
<dbReference type="HOGENOM" id="CLU_2386287_0_0_1"/>